<gene>
    <name evidence="4" type="ORF">ACFQRF_04625</name>
</gene>
<dbReference type="Proteomes" id="UP001596540">
    <property type="component" value="Unassembled WGS sequence"/>
</dbReference>
<evidence type="ECO:0000256" key="1">
    <source>
        <dbReference type="SAM" id="MobiDB-lite"/>
    </source>
</evidence>
<keyword evidence="5" id="KW-1185">Reference proteome</keyword>
<feature type="domain" description="SGNH hydrolase-type esterase" evidence="3">
    <location>
        <begin position="407"/>
        <end position="599"/>
    </location>
</feature>
<dbReference type="GO" id="GO:0016787">
    <property type="term" value="F:hydrolase activity"/>
    <property type="evidence" value="ECO:0007669"/>
    <property type="project" value="UniProtKB-KW"/>
</dbReference>
<keyword evidence="4" id="KW-0378">Hydrolase</keyword>
<dbReference type="Gene3D" id="3.40.50.1110">
    <property type="entry name" value="SGNH hydrolase"/>
    <property type="match status" value="1"/>
</dbReference>
<sequence>MRGRWNGAGRVRDGRRRLVVLLLVTGLAAGPGAVATPAVAAEDASQTPAQSSSGVRPLAHHFDNTGISSDAAPANADLDGTGRSLSAQALDAAGWGPGARLVLHGTALTWPDTRPGRPDNVVADGQRVRLTGQGDAITFLVAGTGGTAGGTGLIGYRDGTRTPYTLTAPDWDTGPLATKAVALPYSNGTAGRSAEPVRLYAVTVPVDPTRAVAHVELPRAGQARLHVFAVAVRENTGWTGTWSASTSGYAPVGPWQDRTLRLAVRASTGGPAVRIRLDNTFAAQPARIGRVTVALRESGATARATPVPVSFGGRQEVRIPAGAQAYSDPVGLRIPAGAELLVSLHLPGPVTAAPVHTAATGTNYGTATDSGDHTGDVSGEAFSERVTVWPFLTGIDVVGGPGSVVMLGDSITDGVGSTSGANRRWPDVLADRLAAQSAVPRYGVLNQGISANRIASDRYTGDGVSTDTGGVSARNRLDRDVLAQTGAHTVIVFEGINDVRWGAGSADVIAGLRDIATRSRAQGLRVIGATVAPCGGYRDCTADVDARRQQVNAFIRDNGGTFDAVLDFDAVLRDPDDPTRLLPAYDSGDHLHPGDAGLRAVAESIDLEVLRPSTAP</sequence>
<dbReference type="SUPFAM" id="SSF52266">
    <property type="entry name" value="SGNH hydrolase"/>
    <property type="match status" value="1"/>
</dbReference>
<comment type="caution">
    <text evidence="4">The sequence shown here is derived from an EMBL/GenBank/DDBJ whole genome shotgun (WGS) entry which is preliminary data.</text>
</comment>
<dbReference type="PANTHER" id="PTHR43784">
    <property type="entry name" value="GDSL-LIKE LIPASE/ACYLHYDROLASE, PUTATIVE (AFU_ORTHOLOGUE AFUA_2G00820)-RELATED"/>
    <property type="match status" value="1"/>
</dbReference>
<evidence type="ECO:0000313" key="5">
    <source>
        <dbReference type="Proteomes" id="UP001596540"/>
    </source>
</evidence>
<organism evidence="4 5">
    <name type="scientific">Marinactinospora rubrisoli</name>
    <dbReference type="NCBI Taxonomy" id="2715399"/>
    <lineage>
        <taxon>Bacteria</taxon>
        <taxon>Bacillati</taxon>
        <taxon>Actinomycetota</taxon>
        <taxon>Actinomycetes</taxon>
        <taxon>Streptosporangiales</taxon>
        <taxon>Nocardiopsidaceae</taxon>
        <taxon>Marinactinospora</taxon>
    </lineage>
</organism>
<proteinExistence type="predicted"/>
<evidence type="ECO:0000259" key="3">
    <source>
        <dbReference type="Pfam" id="PF13472"/>
    </source>
</evidence>
<feature type="compositionally biased region" description="Polar residues" evidence="1">
    <location>
        <begin position="44"/>
        <end position="54"/>
    </location>
</feature>
<dbReference type="InterPro" id="IPR053140">
    <property type="entry name" value="GDSL_Rv0518-like"/>
</dbReference>
<dbReference type="PANTHER" id="PTHR43784:SF2">
    <property type="entry name" value="GDSL-LIKE LIPASE_ACYLHYDROLASE, PUTATIVE (AFU_ORTHOLOGUE AFUA_2G00820)-RELATED"/>
    <property type="match status" value="1"/>
</dbReference>
<evidence type="ECO:0000313" key="4">
    <source>
        <dbReference type="EMBL" id="MFC7327019.1"/>
    </source>
</evidence>
<feature type="chain" id="PRO_5046518683" evidence="2">
    <location>
        <begin position="41"/>
        <end position="616"/>
    </location>
</feature>
<dbReference type="InterPro" id="IPR013830">
    <property type="entry name" value="SGNH_hydro"/>
</dbReference>
<name>A0ABW2KD09_9ACTN</name>
<keyword evidence="2" id="KW-0732">Signal</keyword>
<evidence type="ECO:0000256" key="2">
    <source>
        <dbReference type="SAM" id="SignalP"/>
    </source>
</evidence>
<reference evidence="5" key="1">
    <citation type="journal article" date="2019" name="Int. J. Syst. Evol. Microbiol.">
        <title>The Global Catalogue of Microorganisms (GCM) 10K type strain sequencing project: providing services to taxonomists for standard genome sequencing and annotation.</title>
        <authorList>
            <consortium name="The Broad Institute Genomics Platform"/>
            <consortium name="The Broad Institute Genome Sequencing Center for Infectious Disease"/>
            <person name="Wu L."/>
            <person name="Ma J."/>
        </authorList>
    </citation>
    <scope>NUCLEOTIDE SEQUENCE [LARGE SCALE GENOMIC DNA]</scope>
    <source>
        <strain evidence="5">CGMCC 4.7382</strain>
    </source>
</reference>
<dbReference type="Pfam" id="PF13472">
    <property type="entry name" value="Lipase_GDSL_2"/>
    <property type="match status" value="1"/>
</dbReference>
<dbReference type="EMBL" id="JBHTBH010000002">
    <property type="protein sequence ID" value="MFC7327019.1"/>
    <property type="molecule type" value="Genomic_DNA"/>
</dbReference>
<dbReference type="InterPro" id="IPR036514">
    <property type="entry name" value="SGNH_hydro_sf"/>
</dbReference>
<dbReference type="CDD" id="cd01830">
    <property type="entry name" value="XynE_like"/>
    <property type="match status" value="1"/>
</dbReference>
<accession>A0ABW2KD09</accession>
<feature type="region of interest" description="Disordered" evidence="1">
    <location>
        <begin position="40"/>
        <end position="75"/>
    </location>
</feature>
<feature type="signal peptide" evidence="2">
    <location>
        <begin position="1"/>
        <end position="40"/>
    </location>
</feature>
<protein>
    <submittedName>
        <fullName evidence="4">SGNH/GDSL hydrolase family protein</fullName>
    </submittedName>
</protein>